<organism evidence="9 10">
    <name type="scientific">Harenicola maris</name>
    <dbReference type="NCBI Taxonomy" id="2841044"/>
    <lineage>
        <taxon>Bacteria</taxon>
        <taxon>Pseudomonadati</taxon>
        <taxon>Pseudomonadota</taxon>
        <taxon>Alphaproteobacteria</taxon>
        <taxon>Rhodobacterales</taxon>
        <taxon>Paracoccaceae</taxon>
        <taxon>Harenicola</taxon>
    </lineage>
</organism>
<feature type="domain" description="Ferric oxidoreductase" evidence="8">
    <location>
        <begin position="51"/>
        <end position="162"/>
    </location>
</feature>
<evidence type="ECO:0000256" key="7">
    <source>
        <dbReference type="HAMAP-Rule" id="MF_01207"/>
    </source>
</evidence>
<protein>
    <recommendedName>
        <fullName evidence="7">Protein-methionine-sulfoxide reductase heme-binding subunit MsrQ</fullName>
    </recommendedName>
    <alternativeName>
        <fullName evidence="7">Flavocytochrome MsrQ</fullName>
    </alternativeName>
</protein>
<keyword evidence="7" id="KW-1003">Cell membrane</keyword>
<evidence type="ECO:0000256" key="5">
    <source>
        <dbReference type="ARBA" id="ARBA00023004"/>
    </source>
</evidence>
<dbReference type="GO" id="GO:0046872">
    <property type="term" value="F:metal ion binding"/>
    <property type="evidence" value="ECO:0007669"/>
    <property type="project" value="UniProtKB-KW"/>
</dbReference>
<sequence length="203" mass="22848">MIAQFINSTLRKVPAWPLYVLGAVPPAWLFYSGVTGGLGVDPVKEMEHQMGLWGLWLIIAGLCVTPLRRWGNINLMKFRRPIGILTFFYIAGHLLIWLVLDVQIPSQILADIIKRPYVTIGMGAFVLMIPLVVTSNNWSVRKLGAAKWQKLHKLTYLAAILGGLHFVWLVKGWQIEPMIYTAVIVGLVALRWIPKRKRVAVAA</sequence>
<reference evidence="9 10" key="1">
    <citation type="journal article" date="2021" name="Arch. Microbiol.">
        <title>Harenicola maris gen. nov., sp. nov. isolated from the Sea of Japan shallow sediments.</title>
        <authorList>
            <person name="Romanenko L.A."/>
            <person name="Kurilenko V.V."/>
            <person name="Chernysheva N.Y."/>
            <person name="Tekutyeva L.A."/>
            <person name="Velansky P.V."/>
            <person name="Svetashev V.I."/>
            <person name="Isaeva M.P."/>
        </authorList>
    </citation>
    <scope>NUCLEOTIDE SEQUENCE [LARGE SCALE GENOMIC DNA]</scope>
    <source>
        <strain evidence="9 10">KMM 3653</strain>
    </source>
</reference>
<feature type="transmembrane region" description="Helical" evidence="7">
    <location>
        <begin position="82"/>
        <end position="100"/>
    </location>
</feature>
<dbReference type="GO" id="GO:0009055">
    <property type="term" value="F:electron transfer activity"/>
    <property type="evidence" value="ECO:0007669"/>
    <property type="project" value="UniProtKB-UniRule"/>
</dbReference>
<dbReference type="GO" id="GO:0020037">
    <property type="term" value="F:heme binding"/>
    <property type="evidence" value="ECO:0007669"/>
    <property type="project" value="UniProtKB-UniRule"/>
</dbReference>
<comment type="caution">
    <text evidence="9">The sequence shown here is derived from an EMBL/GenBank/DDBJ whole genome shotgun (WGS) entry which is preliminary data.</text>
</comment>
<keyword evidence="10" id="KW-1185">Reference proteome</keyword>
<keyword evidence="7" id="KW-0349">Heme</keyword>
<evidence type="ECO:0000313" key="9">
    <source>
        <dbReference type="EMBL" id="MBT0957996.1"/>
    </source>
</evidence>
<evidence type="ECO:0000256" key="6">
    <source>
        <dbReference type="ARBA" id="ARBA00023136"/>
    </source>
</evidence>
<dbReference type="PANTHER" id="PTHR36964:SF1">
    <property type="entry name" value="PROTEIN-METHIONINE-SULFOXIDE REDUCTASE HEME-BINDING SUBUNIT MSRQ"/>
    <property type="match status" value="1"/>
</dbReference>
<feature type="transmembrane region" description="Helical" evidence="7">
    <location>
        <begin position="12"/>
        <end position="31"/>
    </location>
</feature>
<keyword evidence="6 7" id="KW-0472">Membrane</keyword>
<comment type="cofactor">
    <cofactor evidence="7">
        <name>FMN</name>
        <dbReference type="ChEBI" id="CHEBI:58210"/>
    </cofactor>
    <text evidence="7">Binds 1 FMN per subunit.</text>
</comment>
<comment type="similarity">
    <text evidence="7">Belongs to the MsrQ family.</text>
</comment>
<feature type="transmembrane region" description="Helical" evidence="7">
    <location>
        <begin position="51"/>
        <end position="70"/>
    </location>
</feature>
<dbReference type="AlphaFoldDB" id="A0AAP2CSY9"/>
<evidence type="ECO:0000313" key="10">
    <source>
        <dbReference type="Proteomes" id="UP001315686"/>
    </source>
</evidence>
<comment type="function">
    <text evidence="7">Part of the MsrPQ system that repairs oxidized periplasmic proteins containing methionine sulfoxide residues (Met-O), using respiratory chain electrons. Thus protects these proteins from oxidative-stress damage caused by reactive species of oxygen and chlorine generated by the host defense mechanisms. MsrPQ is essential for the maintenance of envelope integrity under bleach stress, rescuing a wide series of structurally unrelated periplasmic proteins from methionine oxidation. MsrQ provides electrons for reduction to the reductase catalytic subunit MsrP, using the quinone pool of the respiratory chain.</text>
</comment>
<keyword evidence="4 7" id="KW-1133">Transmembrane helix</keyword>
<dbReference type="PANTHER" id="PTHR36964">
    <property type="entry name" value="PROTEIN-METHIONINE-SULFOXIDE REDUCTASE HEME-BINDING SUBUNIT MSRQ"/>
    <property type="match status" value="1"/>
</dbReference>
<dbReference type="GO" id="GO:0016679">
    <property type="term" value="F:oxidoreductase activity, acting on diphenols and related substances as donors"/>
    <property type="evidence" value="ECO:0007669"/>
    <property type="project" value="TreeGrafter"/>
</dbReference>
<dbReference type="Pfam" id="PF01794">
    <property type="entry name" value="Ferric_reduct"/>
    <property type="match status" value="1"/>
</dbReference>
<dbReference type="EMBL" id="JADQAZ010000002">
    <property type="protein sequence ID" value="MBT0957996.1"/>
    <property type="molecule type" value="Genomic_DNA"/>
</dbReference>
<dbReference type="Proteomes" id="UP001315686">
    <property type="component" value="Unassembled WGS sequence"/>
</dbReference>
<name>A0AAP2CSY9_9RHOB</name>
<feature type="transmembrane region" description="Helical" evidence="7">
    <location>
        <begin position="154"/>
        <end position="171"/>
    </location>
</feature>
<dbReference type="HAMAP" id="MF_01207">
    <property type="entry name" value="MsrQ"/>
    <property type="match status" value="1"/>
</dbReference>
<gene>
    <name evidence="7 9" type="primary">msrQ</name>
    <name evidence="9" type="ORF">IV417_11390</name>
</gene>
<dbReference type="InterPro" id="IPR013130">
    <property type="entry name" value="Fe3_Rdtase_TM_dom"/>
</dbReference>
<dbReference type="GO" id="GO:0010181">
    <property type="term" value="F:FMN binding"/>
    <property type="evidence" value="ECO:0007669"/>
    <property type="project" value="UniProtKB-UniRule"/>
</dbReference>
<keyword evidence="3 7" id="KW-0812">Transmembrane</keyword>
<dbReference type="GO" id="GO:0005886">
    <property type="term" value="C:plasma membrane"/>
    <property type="evidence" value="ECO:0007669"/>
    <property type="project" value="UniProtKB-SubCell"/>
</dbReference>
<feature type="transmembrane region" description="Helical" evidence="7">
    <location>
        <begin position="177"/>
        <end position="193"/>
    </location>
</feature>
<evidence type="ECO:0000256" key="1">
    <source>
        <dbReference type="ARBA" id="ARBA00004141"/>
    </source>
</evidence>
<evidence type="ECO:0000256" key="3">
    <source>
        <dbReference type="ARBA" id="ARBA00022692"/>
    </source>
</evidence>
<dbReference type="GO" id="GO:0030091">
    <property type="term" value="P:protein repair"/>
    <property type="evidence" value="ECO:0007669"/>
    <property type="project" value="UniProtKB-UniRule"/>
</dbReference>
<dbReference type="NCBIfam" id="NF003833">
    <property type="entry name" value="PRK05419.1-5"/>
    <property type="match status" value="1"/>
</dbReference>
<keyword evidence="7" id="KW-0288">FMN</keyword>
<keyword evidence="7" id="KW-0249">Electron transport</keyword>
<accession>A0AAP2CSY9</accession>
<comment type="subunit">
    <text evidence="7">Heterodimer of a catalytic subunit (MsrP) and a heme-binding subunit (MsrQ).</text>
</comment>
<feature type="transmembrane region" description="Helical" evidence="7">
    <location>
        <begin position="112"/>
        <end position="133"/>
    </location>
</feature>
<evidence type="ECO:0000256" key="2">
    <source>
        <dbReference type="ARBA" id="ARBA00022448"/>
    </source>
</evidence>
<proteinExistence type="inferred from homology"/>
<dbReference type="RefSeq" id="WP_327794212.1">
    <property type="nucleotide sequence ID" value="NZ_JADQAZ010000002.1"/>
</dbReference>
<keyword evidence="7" id="KW-0285">Flavoprotein</keyword>
<keyword evidence="2 7" id="KW-0813">Transport</keyword>
<keyword evidence="7" id="KW-0479">Metal-binding</keyword>
<dbReference type="InterPro" id="IPR022837">
    <property type="entry name" value="MsrQ-like"/>
</dbReference>
<comment type="cofactor">
    <cofactor evidence="7">
        <name>heme b</name>
        <dbReference type="ChEBI" id="CHEBI:60344"/>
    </cofactor>
    <text evidence="7">Binds 1 heme b (iron(II)-protoporphyrin IX) group per subunit.</text>
</comment>
<evidence type="ECO:0000256" key="4">
    <source>
        <dbReference type="ARBA" id="ARBA00022989"/>
    </source>
</evidence>
<comment type="subcellular location">
    <subcellularLocation>
        <location evidence="7">Cell membrane</location>
        <topology evidence="7">Multi-pass membrane protein</topology>
    </subcellularLocation>
    <subcellularLocation>
        <location evidence="1">Membrane</location>
        <topology evidence="1">Multi-pass membrane protein</topology>
    </subcellularLocation>
</comment>
<evidence type="ECO:0000259" key="8">
    <source>
        <dbReference type="Pfam" id="PF01794"/>
    </source>
</evidence>
<keyword evidence="5 7" id="KW-0408">Iron</keyword>